<dbReference type="EMBL" id="JFBT01000001">
    <property type="protein sequence ID" value="EXG81889.1"/>
    <property type="molecule type" value="Genomic_DNA"/>
</dbReference>
<dbReference type="PANTHER" id="PTHR24189:SF50">
    <property type="entry name" value="ANKYRIN REPEAT AND SOCS BOX PROTEIN 2"/>
    <property type="match status" value="1"/>
</dbReference>
<dbReference type="InterPro" id="IPR036770">
    <property type="entry name" value="Ankyrin_rpt-contain_sf"/>
</dbReference>
<evidence type="ECO:0000256" key="1">
    <source>
        <dbReference type="ARBA" id="ARBA00022737"/>
    </source>
</evidence>
<gene>
    <name evidence="4" type="ORF">CryarDRAFT_3010</name>
</gene>
<dbReference type="SMART" id="SM00248">
    <property type="entry name" value="ANK"/>
    <property type="match status" value="4"/>
</dbReference>
<sequence>MDTADEFCRLACLTYSGDDGPQRWDTAARLLAEEPGLTRGHVWAAAAAARADEVSALLDADPSTARAAGGPFGWEPLLYLVYSRVPGGDAVAAARSLLAAGADPNSGFVLAPNTFSAITGVFGSGEQNQPRHPRWRELARLLLDAGADPNDEQALYNCMFGASDEHLELLFSAGLADRGLLRIQLRWAVEHDLRDRVRLLTEHGVDVRSPYEGDGPAWAAGDGRTPVALARLCGNTEIADYLLAHGAEPPPPDPVADLIAAVFRGENATAPADVVARAVRERPGLVVWAAAAAPAAVERLVELGFDVNALGRADAPVEQEWETALHHAAGAGDVDLTRRLLALGADPGVRDRRFDATPLDWARHLNRAATAELLG</sequence>
<dbReference type="InterPro" id="IPR002110">
    <property type="entry name" value="Ankyrin_rpt"/>
</dbReference>
<reference evidence="4 5" key="1">
    <citation type="submission" date="2013-07" db="EMBL/GenBank/DDBJ databases">
        <authorList>
            <consortium name="DOE Joint Genome Institute"/>
            <person name="Eisen J."/>
            <person name="Huntemann M."/>
            <person name="Han J."/>
            <person name="Chen A."/>
            <person name="Kyrpides N."/>
            <person name="Mavromatis K."/>
            <person name="Markowitz V."/>
            <person name="Palaniappan K."/>
            <person name="Ivanova N."/>
            <person name="Schaumberg A."/>
            <person name="Pati A."/>
            <person name="Liolios K."/>
            <person name="Nordberg H.P."/>
            <person name="Cantor M.N."/>
            <person name="Hua S.X."/>
            <person name="Woyke T."/>
        </authorList>
    </citation>
    <scope>NUCLEOTIDE SEQUENCE [LARGE SCALE GENOMIC DNA]</scope>
    <source>
        <strain evidence="4 5">DSM 44712</strain>
    </source>
</reference>
<keyword evidence="5" id="KW-1185">Reference proteome</keyword>
<dbReference type="AlphaFoldDB" id="A0A010ZT67"/>
<dbReference type="Pfam" id="PF13857">
    <property type="entry name" value="Ank_5"/>
    <property type="match status" value="1"/>
</dbReference>
<evidence type="ECO:0000313" key="5">
    <source>
        <dbReference type="Proteomes" id="UP000021053"/>
    </source>
</evidence>
<dbReference type="PROSITE" id="PS50297">
    <property type="entry name" value="ANK_REP_REGION"/>
    <property type="match status" value="2"/>
</dbReference>
<protein>
    <submittedName>
        <fullName evidence="4">Ankyrin repeat-containing protein</fullName>
    </submittedName>
</protein>
<dbReference type="Gene3D" id="1.25.40.20">
    <property type="entry name" value="Ankyrin repeat-containing domain"/>
    <property type="match status" value="3"/>
</dbReference>
<keyword evidence="2 3" id="KW-0040">ANK repeat</keyword>
<dbReference type="RefSeq" id="WP_051570224.1">
    <property type="nucleotide sequence ID" value="NZ_KK073874.1"/>
</dbReference>
<comment type="caution">
    <text evidence="4">The sequence shown here is derived from an EMBL/GenBank/DDBJ whole genome shotgun (WGS) entry which is preliminary data.</text>
</comment>
<dbReference type="SUPFAM" id="SSF48403">
    <property type="entry name" value="Ankyrin repeat"/>
    <property type="match status" value="1"/>
</dbReference>
<name>A0A010ZT67_9ACTN</name>
<dbReference type="HOGENOM" id="CLU_032709_0_0_11"/>
<evidence type="ECO:0000313" key="4">
    <source>
        <dbReference type="EMBL" id="EXG81889.1"/>
    </source>
</evidence>
<dbReference type="Proteomes" id="UP000021053">
    <property type="component" value="Unassembled WGS sequence"/>
</dbReference>
<dbReference type="PROSITE" id="PS50088">
    <property type="entry name" value="ANK_REPEAT"/>
    <property type="match status" value="2"/>
</dbReference>
<proteinExistence type="predicted"/>
<keyword evidence="1" id="KW-0677">Repeat</keyword>
<organism evidence="4 5">
    <name type="scientific">Cryptosporangium arvum DSM 44712</name>
    <dbReference type="NCBI Taxonomy" id="927661"/>
    <lineage>
        <taxon>Bacteria</taxon>
        <taxon>Bacillati</taxon>
        <taxon>Actinomycetota</taxon>
        <taxon>Actinomycetes</taxon>
        <taxon>Cryptosporangiales</taxon>
        <taxon>Cryptosporangiaceae</taxon>
        <taxon>Cryptosporangium</taxon>
    </lineage>
</organism>
<accession>A0A010ZT67</accession>
<feature type="repeat" description="ANK" evidence="3">
    <location>
        <begin position="320"/>
        <end position="352"/>
    </location>
</feature>
<dbReference type="OrthoDB" id="928522at2"/>
<dbReference type="InterPro" id="IPR050745">
    <property type="entry name" value="Multifunctional_regulatory"/>
</dbReference>
<evidence type="ECO:0000256" key="2">
    <source>
        <dbReference type="ARBA" id="ARBA00023043"/>
    </source>
</evidence>
<dbReference type="Pfam" id="PF00023">
    <property type="entry name" value="Ank"/>
    <property type="match status" value="1"/>
</dbReference>
<evidence type="ECO:0000256" key="3">
    <source>
        <dbReference type="PROSITE-ProRule" id="PRU00023"/>
    </source>
</evidence>
<dbReference type="PANTHER" id="PTHR24189">
    <property type="entry name" value="MYOTROPHIN"/>
    <property type="match status" value="1"/>
</dbReference>
<feature type="repeat" description="ANK" evidence="3">
    <location>
        <begin position="222"/>
        <end position="254"/>
    </location>
</feature>